<evidence type="ECO:0000313" key="4">
    <source>
        <dbReference type="EMBL" id="OOO69948.1"/>
    </source>
</evidence>
<dbReference type="Proteomes" id="UP000190256">
    <property type="component" value="Unassembled WGS sequence"/>
</dbReference>
<evidence type="ECO:0000313" key="5">
    <source>
        <dbReference type="Proteomes" id="UP000190256"/>
    </source>
</evidence>
<protein>
    <recommendedName>
        <fullName evidence="3">ABC transporter domain-containing protein</fullName>
    </recommendedName>
</protein>
<proteinExistence type="predicted"/>
<keyword evidence="2" id="KW-0067">ATP-binding</keyword>
<dbReference type="EMBL" id="MRAE01000001">
    <property type="protein sequence ID" value="OOO69948.1"/>
    <property type="molecule type" value="Genomic_DNA"/>
</dbReference>
<evidence type="ECO:0000256" key="2">
    <source>
        <dbReference type="ARBA" id="ARBA00022840"/>
    </source>
</evidence>
<dbReference type="STRING" id="1962263.BS637_08185"/>
<evidence type="ECO:0000259" key="3">
    <source>
        <dbReference type="PROSITE" id="PS50893"/>
    </source>
</evidence>
<dbReference type="InterPro" id="IPR027417">
    <property type="entry name" value="P-loop_NTPase"/>
</dbReference>
<dbReference type="InterPro" id="IPR017871">
    <property type="entry name" value="ABC_transporter-like_CS"/>
</dbReference>
<dbReference type="PROSITE" id="PS00211">
    <property type="entry name" value="ABC_TRANSPORTER_1"/>
    <property type="match status" value="1"/>
</dbReference>
<dbReference type="OrthoDB" id="9802264at2"/>
<reference evidence="4 5" key="1">
    <citation type="submission" date="2016-12" db="EMBL/GenBank/DDBJ databases">
        <title>Clostridium tepidum sp. nov., a close relative of Clostridium sporogenes and Clostridium botulinum Group I.</title>
        <authorList>
            <person name="Dobritsa A.P."/>
            <person name="Kutumbaka K.K."/>
            <person name="Werner K."/>
            <person name="Wiedmann M."/>
            <person name="Asmus A."/>
            <person name="Samadpour M."/>
        </authorList>
    </citation>
    <scope>NUCLEOTIDE SEQUENCE [LARGE SCALE GENOMIC DNA]</scope>
    <source>
        <strain evidence="4 5">IEH 97212</strain>
    </source>
</reference>
<dbReference type="AlphaFoldDB" id="A0A1S9II41"/>
<dbReference type="PANTHER" id="PTHR24220:SF662">
    <property type="entry name" value="ABC TRANSPORTER ATP-BINDING PROTEIN"/>
    <property type="match status" value="1"/>
</dbReference>
<dbReference type="GO" id="GO:0022857">
    <property type="term" value="F:transmembrane transporter activity"/>
    <property type="evidence" value="ECO:0007669"/>
    <property type="project" value="TreeGrafter"/>
</dbReference>
<gene>
    <name evidence="4" type="ORF">BS638_00780</name>
</gene>
<dbReference type="PROSITE" id="PS50893">
    <property type="entry name" value="ABC_TRANSPORTER_2"/>
    <property type="match status" value="1"/>
</dbReference>
<dbReference type="GO" id="GO:0016887">
    <property type="term" value="F:ATP hydrolysis activity"/>
    <property type="evidence" value="ECO:0007669"/>
    <property type="project" value="InterPro"/>
</dbReference>
<dbReference type="Pfam" id="PF00005">
    <property type="entry name" value="ABC_tran"/>
    <property type="match status" value="1"/>
</dbReference>
<name>A0A1S9II41_9CLOT</name>
<dbReference type="GO" id="GO:0005524">
    <property type="term" value="F:ATP binding"/>
    <property type="evidence" value="ECO:0007669"/>
    <property type="project" value="UniProtKB-KW"/>
</dbReference>
<feature type="domain" description="ABC transporter" evidence="3">
    <location>
        <begin position="3"/>
        <end position="227"/>
    </location>
</feature>
<keyword evidence="1" id="KW-0547">Nucleotide-binding</keyword>
<dbReference type="SUPFAM" id="SSF52540">
    <property type="entry name" value="P-loop containing nucleoside triphosphate hydrolases"/>
    <property type="match status" value="1"/>
</dbReference>
<dbReference type="RefSeq" id="WP_078054377.1">
    <property type="nucleotide sequence ID" value="NZ_JADPGM010000006.1"/>
</dbReference>
<comment type="caution">
    <text evidence="4">The sequence shown here is derived from an EMBL/GenBank/DDBJ whole genome shotgun (WGS) entry which is preliminary data.</text>
</comment>
<dbReference type="InterPro" id="IPR003439">
    <property type="entry name" value="ABC_transporter-like_ATP-bd"/>
</dbReference>
<dbReference type="PANTHER" id="PTHR24220">
    <property type="entry name" value="IMPORT ATP-BINDING PROTEIN"/>
    <property type="match status" value="1"/>
</dbReference>
<dbReference type="Gene3D" id="3.40.50.300">
    <property type="entry name" value="P-loop containing nucleotide triphosphate hydrolases"/>
    <property type="match status" value="1"/>
</dbReference>
<dbReference type="InterPro" id="IPR015854">
    <property type="entry name" value="ABC_transpr_LolD-like"/>
</dbReference>
<accession>A0A1S9II41</accession>
<organism evidence="4 5">
    <name type="scientific">Clostridium tepidum</name>
    <dbReference type="NCBI Taxonomy" id="1962263"/>
    <lineage>
        <taxon>Bacteria</taxon>
        <taxon>Bacillati</taxon>
        <taxon>Bacillota</taxon>
        <taxon>Clostridia</taxon>
        <taxon>Eubacteriales</taxon>
        <taxon>Clostridiaceae</taxon>
        <taxon>Clostridium</taxon>
    </lineage>
</organism>
<evidence type="ECO:0000256" key="1">
    <source>
        <dbReference type="ARBA" id="ARBA00022741"/>
    </source>
</evidence>
<sequence length="227" mass="25236">MILQINDLTKSYIRQNLKFDAVSHVDFSMDKGEIVILTGPSGCGKSTFFKLISGITTCDSGKIIFDNQELTSLSAKDLAAVRSSKISYILQGDSLLNNFTVMENLCLPYRLLNNSEGIEEKAKELLTEFNMEKMLNEYPGNLSGGERRRVAIARAFVHNPLLVIADEPTNDLDEENINIILEYFKKQSLQGIGILISTHDTSCLGLGGTHYVMKKGILKKANIDKQI</sequence>
<dbReference type="GO" id="GO:0005886">
    <property type="term" value="C:plasma membrane"/>
    <property type="evidence" value="ECO:0007669"/>
    <property type="project" value="TreeGrafter"/>
</dbReference>
<dbReference type="InterPro" id="IPR003593">
    <property type="entry name" value="AAA+_ATPase"/>
</dbReference>
<dbReference type="SMART" id="SM00382">
    <property type="entry name" value="AAA"/>
    <property type="match status" value="1"/>
</dbReference>